<accession>A0A6L8K4L2</accession>
<dbReference type="AlphaFoldDB" id="A0A6L8K4L2"/>
<dbReference type="Proteomes" id="UP000479335">
    <property type="component" value="Unassembled WGS sequence"/>
</dbReference>
<evidence type="ECO:0000313" key="2">
    <source>
        <dbReference type="Proteomes" id="UP000479335"/>
    </source>
</evidence>
<proteinExistence type="predicted"/>
<gene>
    <name evidence="1" type="ORF">GTP46_06845</name>
</gene>
<reference evidence="1 2" key="1">
    <citation type="submission" date="2019-12" db="EMBL/GenBank/DDBJ databases">
        <title>Novel species isolated from a subtropical stream in China.</title>
        <authorList>
            <person name="Lu H."/>
        </authorList>
    </citation>
    <scope>NUCLEOTIDE SEQUENCE [LARGE SCALE GENOMIC DNA]</scope>
    <source>
        <strain evidence="1 2">FT135W</strain>
    </source>
</reference>
<dbReference type="EMBL" id="WWCN01000004">
    <property type="protein sequence ID" value="MYM22356.1"/>
    <property type="molecule type" value="Genomic_DNA"/>
</dbReference>
<organism evidence="1 2">
    <name type="scientific">Duganella flavida</name>
    <dbReference type="NCBI Taxonomy" id="2692175"/>
    <lineage>
        <taxon>Bacteria</taxon>
        <taxon>Pseudomonadati</taxon>
        <taxon>Pseudomonadota</taxon>
        <taxon>Betaproteobacteria</taxon>
        <taxon>Burkholderiales</taxon>
        <taxon>Oxalobacteraceae</taxon>
        <taxon>Telluria group</taxon>
        <taxon>Duganella</taxon>
    </lineage>
</organism>
<comment type="caution">
    <text evidence="1">The sequence shown here is derived from an EMBL/GenBank/DDBJ whole genome shotgun (WGS) entry which is preliminary data.</text>
</comment>
<evidence type="ECO:0000313" key="1">
    <source>
        <dbReference type="EMBL" id="MYM22356.1"/>
    </source>
</evidence>
<protein>
    <submittedName>
        <fullName evidence="1">Uncharacterized protein</fullName>
    </submittedName>
</protein>
<keyword evidence="2" id="KW-1185">Reference proteome</keyword>
<dbReference type="RefSeq" id="WP_161005881.1">
    <property type="nucleotide sequence ID" value="NZ_WWCN01000004.1"/>
</dbReference>
<name>A0A6L8K4L2_9BURK</name>
<sequence length="320" mass="35463">MRKAFIGLSTPIGFDYQNHATQAKADTYSSPNPVLDSPFGLLLLFDELVFLSRSLCPENMRALPYVSFLDEGSIFPKVTEEEVNEVWKTAWNAPDKPIEQGLSFQESLENAGAINGMGIDNHSHGLSIGPFQRQANADPYNLAIDAYICKRLNDPSIELVTNSRLEPFLEPDSNTASQSLLTQLLVLENIPNYLTPQGPYHPVIEEVRANRYLAEFRKWVTQQQGMASPNEVKEVKAEVENALQDAQEKLFLKHCDQSRHYRSVGKAMLGDAIGILFPATGTVTALIEAGADAVNPQAMRWQGFLVGARRNTRASLVSKA</sequence>